<sequence>MTITMSYRHSAYFPVMFKWIFFLAFPWLGYSQADSIYSEVTGKGEITIIFESGMAGTHDEWDSYIDSLKGSFTLFTYDRAGIGQSLPTDAPRSIPQMVEELRSELSERGLSPPYLLVGHSMGSYVSRYFTDSYPEEVVGLVLIDPSPDRLYDEYTDEEMEDFISFGDEAMSESPEGDVAEWDAYLSNRAYVRGLAAPDTIPVIILSATQWDFWEYHEDYLNEHPESVHLQMEATHAIHKERALDIIPLLIELGNKQL</sequence>
<dbReference type="GO" id="GO:0016787">
    <property type="term" value="F:hydrolase activity"/>
    <property type="evidence" value="ECO:0007669"/>
    <property type="project" value="UniProtKB-KW"/>
</dbReference>
<name>A0A6N6RMC8_9FLAO</name>
<proteinExistence type="predicted"/>
<keyword evidence="1 3" id="KW-0378">Hydrolase</keyword>
<evidence type="ECO:0000256" key="1">
    <source>
        <dbReference type="ARBA" id="ARBA00022801"/>
    </source>
</evidence>
<dbReference type="InterPro" id="IPR000073">
    <property type="entry name" value="AB_hydrolase_1"/>
</dbReference>
<reference evidence="3 4" key="1">
    <citation type="submission" date="2019-09" db="EMBL/GenBank/DDBJ databases">
        <title>Genomes of family Cryomorphaceae.</title>
        <authorList>
            <person name="Bowman J.P."/>
        </authorList>
    </citation>
    <scope>NUCLEOTIDE SEQUENCE [LARGE SCALE GENOMIC DNA]</scope>
    <source>
        <strain evidence="3 4">LMG 25704</strain>
    </source>
</reference>
<feature type="domain" description="AB hydrolase-1" evidence="2">
    <location>
        <begin position="47"/>
        <end position="149"/>
    </location>
</feature>
<evidence type="ECO:0000313" key="4">
    <source>
        <dbReference type="Proteomes" id="UP000468650"/>
    </source>
</evidence>
<dbReference type="InterPro" id="IPR050266">
    <property type="entry name" value="AB_hydrolase_sf"/>
</dbReference>
<dbReference type="GO" id="GO:0016020">
    <property type="term" value="C:membrane"/>
    <property type="evidence" value="ECO:0007669"/>
    <property type="project" value="TreeGrafter"/>
</dbReference>
<dbReference type="InterPro" id="IPR029058">
    <property type="entry name" value="AB_hydrolase_fold"/>
</dbReference>
<dbReference type="SUPFAM" id="SSF53474">
    <property type="entry name" value="alpha/beta-Hydrolases"/>
    <property type="match status" value="1"/>
</dbReference>
<comment type="caution">
    <text evidence="3">The sequence shown here is derived from an EMBL/GenBank/DDBJ whole genome shotgun (WGS) entry which is preliminary data.</text>
</comment>
<keyword evidence="4" id="KW-1185">Reference proteome</keyword>
<dbReference type="AlphaFoldDB" id="A0A6N6RMC8"/>
<dbReference type="Pfam" id="PF00561">
    <property type="entry name" value="Abhydrolase_1"/>
    <property type="match status" value="1"/>
</dbReference>
<dbReference type="PANTHER" id="PTHR43798">
    <property type="entry name" value="MONOACYLGLYCEROL LIPASE"/>
    <property type="match status" value="1"/>
</dbReference>
<dbReference type="PANTHER" id="PTHR43798:SF31">
    <property type="entry name" value="AB HYDROLASE SUPERFAMILY PROTEIN YCLE"/>
    <property type="match status" value="1"/>
</dbReference>
<evidence type="ECO:0000259" key="2">
    <source>
        <dbReference type="Pfam" id="PF00561"/>
    </source>
</evidence>
<evidence type="ECO:0000313" key="3">
    <source>
        <dbReference type="EMBL" id="KAB2814708.1"/>
    </source>
</evidence>
<organism evidence="3 4">
    <name type="scientific">Phaeocystidibacter luteus</name>
    <dbReference type="NCBI Taxonomy" id="911197"/>
    <lineage>
        <taxon>Bacteria</taxon>
        <taxon>Pseudomonadati</taxon>
        <taxon>Bacteroidota</taxon>
        <taxon>Flavobacteriia</taxon>
        <taxon>Flavobacteriales</taxon>
        <taxon>Phaeocystidibacteraceae</taxon>
        <taxon>Phaeocystidibacter</taxon>
    </lineage>
</organism>
<dbReference type="EMBL" id="WBVO01000001">
    <property type="protein sequence ID" value="KAB2814708.1"/>
    <property type="molecule type" value="Genomic_DNA"/>
</dbReference>
<gene>
    <name evidence="3" type="ORF">F8C67_02895</name>
</gene>
<dbReference type="OrthoDB" id="59888at2"/>
<protein>
    <submittedName>
        <fullName evidence="3">Alpha/beta hydrolase</fullName>
    </submittedName>
</protein>
<dbReference type="Proteomes" id="UP000468650">
    <property type="component" value="Unassembled WGS sequence"/>
</dbReference>
<dbReference type="Gene3D" id="3.40.50.1820">
    <property type="entry name" value="alpha/beta hydrolase"/>
    <property type="match status" value="1"/>
</dbReference>
<accession>A0A6N6RMC8</accession>